<dbReference type="Proteomes" id="UP000001861">
    <property type="component" value="Unassembled WGS sequence"/>
</dbReference>
<dbReference type="OMA" id="IAHRANT"/>
<dbReference type="GO" id="GO:0008061">
    <property type="term" value="F:chitin binding"/>
    <property type="evidence" value="ECO:0007669"/>
    <property type="project" value="UniProtKB-KW"/>
</dbReference>
<dbReference type="Gene3D" id="3.10.350.10">
    <property type="entry name" value="LysM domain"/>
    <property type="match status" value="2"/>
</dbReference>
<dbReference type="AlphaFoldDB" id="A8P804"/>
<keyword evidence="2" id="KW-0843">Virulence</keyword>
<keyword evidence="5" id="KW-1185">Reference proteome</keyword>
<dbReference type="CDD" id="cd00118">
    <property type="entry name" value="LysM"/>
    <property type="match status" value="2"/>
</dbReference>
<dbReference type="GeneID" id="6016083"/>
<evidence type="ECO:0000256" key="2">
    <source>
        <dbReference type="ARBA" id="ARBA00023026"/>
    </source>
</evidence>
<evidence type="ECO:0000256" key="1">
    <source>
        <dbReference type="ARBA" id="ARBA00022669"/>
    </source>
</evidence>
<dbReference type="InterPro" id="IPR036779">
    <property type="entry name" value="LysM_dom_sf"/>
</dbReference>
<dbReference type="PANTHER" id="PTHR34997:SF1">
    <property type="entry name" value="PEPTIDOGLYCAN-BINDING LYSIN DOMAIN"/>
    <property type="match status" value="1"/>
</dbReference>
<protein>
    <recommendedName>
        <fullName evidence="3">LysM domain-containing protein</fullName>
    </recommendedName>
</protein>
<sequence length="173" mass="19068">MALVAVRTQPSPCRRTYQVQSGDYCDKIADEQGVSSYQLAAVNAGVINADCSNLWPGHIICLARGWFDCSPVVKVNAGDTCDAIAAAAGITFNDLRFNNPNINEACSNIYPDSLHPVATVLLEYQPPTWPTNFNLTRFPERATVYKHSIDTVAPHGIYKLRAFAFSHRVHTKL</sequence>
<dbReference type="OrthoDB" id="5985073at2759"/>
<name>A8P804_COPC7</name>
<dbReference type="STRING" id="240176.A8P804"/>
<dbReference type="eggNOG" id="ENOG502S7VN">
    <property type="taxonomic scope" value="Eukaryota"/>
</dbReference>
<dbReference type="Pfam" id="PF01476">
    <property type="entry name" value="LysM"/>
    <property type="match status" value="2"/>
</dbReference>
<evidence type="ECO:0000313" key="4">
    <source>
        <dbReference type="EMBL" id="EAU82372.2"/>
    </source>
</evidence>
<dbReference type="VEuPathDB" id="FungiDB:CC1G_06682"/>
<comment type="caution">
    <text evidence="4">The sequence shown here is derived from an EMBL/GenBank/DDBJ whole genome shotgun (WGS) entry which is preliminary data.</text>
</comment>
<dbReference type="InterPro" id="IPR018392">
    <property type="entry name" value="LysM"/>
</dbReference>
<dbReference type="PANTHER" id="PTHR34997">
    <property type="entry name" value="AM15"/>
    <property type="match status" value="1"/>
</dbReference>
<dbReference type="InParanoid" id="A8P804"/>
<dbReference type="EMBL" id="AACS02000005">
    <property type="protein sequence ID" value="EAU82372.2"/>
    <property type="molecule type" value="Genomic_DNA"/>
</dbReference>
<dbReference type="HOGENOM" id="CLU_1547489_0_0_1"/>
<feature type="domain" description="LysM" evidence="3">
    <location>
        <begin position="71"/>
        <end position="117"/>
    </location>
</feature>
<accession>A8P804</accession>
<gene>
    <name evidence="4" type="ORF">CC1G_06682</name>
</gene>
<keyword evidence="1" id="KW-0147">Chitin-binding</keyword>
<dbReference type="PROSITE" id="PS51782">
    <property type="entry name" value="LYSM"/>
    <property type="match status" value="2"/>
</dbReference>
<reference evidence="4 5" key="1">
    <citation type="journal article" date="2010" name="Proc. Natl. Acad. Sci. U.S.A.">
        <title>Insights into evolution of multicellular fungi from the assembled chromosomes of the mushroom Coprinopsis cinerea (Coprinus cinereus).</title>
        <authorList>
            <person name="Stajich J.E."/>
            <person name="Wilke S.K."/>
            <person name="Ahren D."/>
            <person name="Au C.H."/>
            <person name="Birren B.W."/>
            <person name="Borodovsky M."/>
            <person name="Burns C."/>
            <person name="Canback B."/>
            <person name="Casselton L.A."/>
            <person name="Cheng C.K."/>
            <person name="Deng J."/>
            <person name="Dietrich F.S."/>
            <person name="Fargo D.C."/>
            <person name="Farman M.L."/>
            <person name="Gathman A.C."/>
            <person name="Goldberg J."/>
            <person name="Guigo R."/>
            <person name="Hoegger P.J."/>
            <person name="Hooker J.B."/>
            <person name="Huggins A."/>
            <person name="James T.Y."/>
            <person name="Kamada T."/>
            <person name="Kilaru S."/>
            <person name="Kodira C."/>
            <person name="Kues U."/>
            <person name="Kupfer D."/>
            <person name="Kwan H.S."/>
            <person name="Lomsadze A."/>
            <person name="Li W."/>
            <person name="Lilly W.W."/>
            <person name="Ma L.J."/>
            <person name="Mackey A.J."/>
            <person name="Manning G."/>
            <person name="Martin F."/>
            <person name="Muraguchi H."/>
            <person name="Natvig D.O."/>
            <person name="Palmerini H."/>
            <person name="Ramesh M.A."/>
            <person name="Rehmeyer C.J."/>
            <person name="Roe B.A."/>
            <person name="Shenoy N."/>
            <person name="Stanke M."/>
            <person name="Ter-Hovhannisyan V."/>
            <person name="Tunlid A."/>
            <person name="Velagapudi R."/>
            <person name="Vision T.J."/>
            <person name="Zeng Q."/>
            <person name="Zolan M.E."/>
            <person name="Pukkila P.J."/>
        </authorList>
    </citation>
    <scope>NUCLEOTIDE SEQUENCE [LARGE SCALE GENOMIC DNA]</scope>
    <source>
        <strain evidence="5">Okayama-7 / 130 / ATCC MYA-4618 / FGSC 9003</strain>
    </source>
</reference>
<dbReference type="SUPFAM" id="SSF54106">
    <property type="entry name" value="LysM domain"/>
    <property type="match status" value="2"/>
</dbReference>
<dbReference type="SMART" id="SM00257">
    <property type="entry name" value="LysM"/>
    <property type="match status" value="2"/>
</dbReference>
<proteinExistence type="predicted"/>
<feature type="domain" description="LysM" evidence="3">
    <location>
        <begin position="15"/>
        <end position="62"/>
    </location>
</feature>
<organism evidence="4 5">
    <name type="scientific">Coprinopsis cinerea (strain Okayama-7 / 130 / ATCC MYA-4618 / FGSC 9003)</name>
    <name type="common">Inky cap fungus</name>
    <name type="synonym">Hormographiella aspergillata</name>
    <dbReference type="NCBI Taxonomy" id="240176"/>
    <lineage>
        <taxon>Eukaryota</taxon>
        <taxon>Fungi</taxon>
        <taxon>Dikarya</taxon>
        <taxon>Basidiomycota</taxon>
        <taxon>Agaricomycotina</taxon>
        <taxon>Agaricomycetes</taxon>
        <taxon>Agaricomycetidae</taxon>
        <taxon>Agaricales</taxon>
        <taxon>Agaricineae</taxon>
        <taxon>Psathyrellaceae</taxon>
        <taxon>Coprinopsis</taxon>
    </lineage>
</organism>
<evidence type="ECO:0000259" key="3">
    <source>
        <dbReference type="PROSITE" id="PS51782"/>
    </source>
</evidence>
<evidence type="ECO:0000313" key="5">
    <source>
        <dbReference type="Proteomes" id="UP000001861"/>
    </source>
</evidence>
<dbReference type="RefSeq" id="XP_001839469.2">
    <property type="nucleotide sequence ID" value="XM_001839417.2"/>
</dbReference>
<dbReference type="InterPro" id="IPR052210">
    <property type="entry name" value="LysM1-like"/>
</dbReference>
<dbReference type="KEGG" id="cci:CC1G_06682"/>